<accession>A0ABD3BEI8</accession>
<organism evidence="1 2">
    <name type="scientific">Castilleja foliolosa</name>
    <dbReference type="NCBI Taxonomy" id="1961234"/>
    <lineage>
        <taxon>Eukaryota</taxon>
        <taxon>Viridiplantae</taxon>
        <taxon>Streptophyta</taxon>
        <taxon>Embryophyta</taxon>
        <taxon>Tracheophyta</taxon>
        <taxon>Spermatophyta</taxon>
        <taxon>Magnoliopsida</taxon>
        <taxon>eudicotyledons</taxon>
        <taxon>Gunneridae</taxon>
        <taxon>Pentapetalae</taxon>
        <taxon>asterids</taxon>
        <taxon>lamiids</taxon>
        <taxon>Lamiales</taxon>
        <taxon>Orobanchaceae</taxon>
        <taxon>Pedicularideae</taxon>
        <taxon>Castillejinae</taxon>
        <taxon>Castilleja</taxon>
    </lineage>
</organism>
<dbReference type="Proteomes" id="UP001632038">
    <property type="component" value="Unassembled WGS sequence"/>
</dbReference>
<sequence length="273" mass="30407">MEAQVIELEQSKESLLEEKLSKRLPMELNAGGFGKGVILSCLPRLTEKVVENIEKVEKIDDNIMMKLKKVFNQMTNAVISLWKILGRSNQKSELNNLASAAGNNKVTSEDGDANYRIEDARALVEKLVTESSELVEKLDRRVIVTELYSSAGSILKAVPNQLTDNSSALIPDLTIGVNGVHIADQATDSISEARYMIPISSSTPLENVTAEDRRNGELVKINNDRVSEISSEIVEADDIVQIPLDEDWTKSRIIIWGCLRMTTRLMSLSLMYR</sequence>
<proteinExistence type="predicted"/>
<dbReference type="AlphaFoldDB" id="A0ABD3BEI8"/>
<evidence type="ECO:0000313" key="1">
    <source>
        <dbReference type="EMBL" id="KAL3615815.1"/>
    </source>
</evidence>
<reference evidence="2" key="1">
    <citation type="journal article" date="2024" name="IScience">
        <title>Strigolactones Initiate the Formation of Haustorium-like Structures in Castilleja.</title>
        <authorList>
            <person name="Buerger M."/>
            <person name="Peterson D."/>
            <person name="Chory J."/>
        </authorList>
    </citation>
    <scope>NUCLEOTIDE SEQUENCE [LARGE SCALE GENOMIC DNA]</scope>
</reference>
<keyword evidence="2" id="KW-1185">Reference proteome</keyword>
<name>A0ABD3BEI8_9LAMI</name>
<gene>
    <name evidence="1" type="ORF">CASFOL_040109</name>
</gene>
<comment type="caution">
    <text evidence="1">The sequence shown here is derived from an EMBL/GenBank/DDBJ whole genome shotgun (WGS) entry which is preliminary data.</text>
</comment>
<protein>
    <submittedName>
        <fullName evidence="1">Uncharacterized protein</fullName>
    </submittedName>
</protein>
<dbReference type="EMBL" id="JAVIJP010000099">
    <property type="protein sequence ID" value="KAL3615815.1"/>
    <property type="molecule type" value="Genomic_DNA"/>
</dbReference>
<evidence type="ECO:0000313" key="2">
    <source>
        <dbReference type="Proteomes" id="UP001632038"/>
    </source>
</evidence>